<dbReference type="EMBL" id="ABEU02000017">
    <property type="status" value="NOT_ANNOTATED_CDS"/>
    <property type="molecule type" value="Genomic_DNA"/>
</dbReference>
<dbReference type="Pfam" id="PF13812">
    <property type="entry name" value="PPR_3"/>
    <property type="match status" value="1"/>
</dbReference>
<feature type="repeat" description="PPR" evidence="3">
    <location>
        <begin position="439"/>
        <end position="473"/>
    </location>
</feature>
<gene>
    <name evidence="6" type="primary">LOC112294558</name>
</gene>
<organism evidence="6 7">
    <name type="scientific">Physcomitrium patens</name>
    <name type="common">Spreading-leaved earth moss</name>
    <name type="synonym">Physcomitrella patens</name>
    <dbReference type="NCBI Taxonomy" id="3218"/>
    <lineage>
        <taxon>Eukaryota</taxon>
        <taxon>Viridiplantae</taxon>
        <taxon>Streptophyta</taxon>
        <taxon>Embryophyta</taxon>
        <taxon>Bryophyta</taxon>
        <taxon>Bryophytina</taxon>
        <taxon>Bryopsida</taxon>
        <taxon>Funariidae</taxon>
        <taxon>Funariales</taxon>
        <taxon>Funariaceae</taxon>
        <taxon>Physcomitrium</taxon>
    </lineage>
</organism>
<reference evidence="6" key="3">
    <citation type="submission" date="2020-12" db="UniProtKB">
        <authorList>
            <consortium name="EnsemblPlants"/>
        </authorList>
    </citation>
    <scope>IDENTIFICATION</scope>
</reference>
<evidence type="ECO:0000256" key="2">
    <source>
        <dbReference type="ARBA" id="ARBA00022737"/>
    </source>
</evidence>
<feature type="compositionally biased region" description="Basic and acidic residues" evidence="4">
    <location>
        <begin position="69"/>
        <end position="90"/>
    </location>
</feature>
<dbReference type="Pfam" id="PF01535">
    <property type="entry name" value="PPR"/>
    <property type="match status" value="4"/>
</dbReference>
<dbReference type="InterPro" id="IPR033443">
    <property type="entry name" value="PROP1-like_PPR_dom"/>
</dbReference>
<feature type="repeat" description="PPR" evidence="3">
    <location>
        <begin position="781"/>
        <end position="815"/>
    </location>
</feature>
<feature type="domain" description="PROP1-like PPR" evidence="5">
    <location>
        <begin position="492"/>
        <end position="573"/>
    </location>
</feature>
<feature type="repeat" description="PPR" evidence="3">
    <location>
        <begin position="1026"/>
        <end position="1060"/>
    </location>
</feature>
<dbReference type="Gramene" id="Pp3c17_13520V3.5">
    <property type="protein sequence ID" value="Pp3c17_13520V3.5"/>
    <property type="gene ID" value="Pp3c17_13520"/>
</dbReference>
<comment type="similarity">
    <text evidence="1">Belongs to the PPR family. P subfamily.</text>
</comment>
<feature type="repeat" description="PPR" evidence="3">
    <location>
        <begin position="648"/>
        <end position="682"/>
    </location>
</feature>
<feature type="repeat" description="PPR" evidence="3">
    <location>
        <begin position="544"/>
        <end position="574"/>
    </location>
</feature>
<evidence type="ECO:0000313" key="6">
    <source>
        <dbReference type="EnsemblPlants" id="Pp3c17_13520V3.5"/>
    </source>
</evidence>
<dbReference type="Pfam" id="PF17177">
    <property type="entry name" value="PPR_long"/>
    <property type="match status" value="1"/>
</dbReference>
<feature type="repeat" description="PPR" evidence="3">
    <location>
        <begin position="956"/>
        <end position="990"/>
    </location>
</feature>
<feature type="repeat" description="PPR" evidence="3">
    <location>
        <begin position="509"/>
        <end position="543"/>
    </location>
</feature>
<dbReference type="Pfam" id="PF13041">
    <property type="entry name" value="PPR_2"/>
    <property type="match status" value="5"/>
</dbReference>
<evidence type="ECO:0000259" key="5">
    <source>
        <dbReference type="Pfam" id="PF17177"/>
    </source>
</evidence>
<reference evidence="6 7" key="1">
    <citation type="journal article" date="2008" name="Science">
        <title>The Physcomitrella genome reveals evolutionary insights into the conquest of land by plants.</title>
        <authorList>
            <person name="Rensing S."/>
            <person name="Lang D."/>
            <person name="Zimmer A."/>
            <person name="Terry A."/>
            <person name="Salamov A."/>
            <person name="Shapiro H."/>
            <person name="Nishiyama T."/>
            <person name="Perroud P.-F."/>
            <person name="Lindquist E."/>
            <person name="Kamisugi Y."/>
            <person name="Tanahashi T."/>
            <person name="Sakakibara K."/>
            <person name="Fujita T."/>
            <person name="Oishi K."/>
            <person name="Shin-I T."/>
            <person name="Kuroki Y."/>
            <person name="Toyoda A."/>
            <person name="Suzuki Y."/>
            <person name="Hashimoto A."/>
            <person name="Yamaguchi K."/>
            <person name="Sugano A."/>
            <person name="Kohara Y."/>
            <person name="Fujiyama A."/>
            <person name="Anterola A."/>
            <person name="Aoki S."/>
            <person name="Ashton N."/>
            <person name="Barbazuk W.B."/>
            <person name="Barker E."/>
            <person name="Bennetzen J."/>
            <person name="Bezanilla M."/>
            <person name="Blankenship R."/>
            <person name="Cho S.H."/>
            <person name="Dutcher S."/>
            <person name="Estelle M."/>
            <person name="Fawcett J.A."/>
            <person name="Gundlach H."/>
            <person name="Hanada K."/>
            <person name="Heyl A."/>
            <person name="Hicks K.A."/>
            <person name="Hugh J."/>
            <person name="Lohr M."/>
            <person name="Mayer K."/>
            <person name="Melkozernov A."/>
            <person name="Murata T."/>
            <person name="Nelson D."/>
            <person name="Pils B."/>
            <person name="Prigge M."/>
            <person name="Reiss B."/>
            <person name="Renner T."/>
            <person name="Rombauts S."/>
            <person name="Rushton P."/>
            <person name="Sanderfoot A."/>
            <person name="Schween G."/>
            <person name="Shiu S.-H."/>
            <person name="Stueber K."/>
            <person name="Theodoulou F.L."/>
            <person name="Tu H."/>
            <person name="Van de Peer Y."/>
            <person name="Verrier P.J."/>
            <person name="Waters E."/>
            <person name="Wood A."/>
            <person name="Yang L."/>
            <person name="Cove D."/>
            <person name="Cuming A."/>
            <person name="Hasebe M."/>
            <person name="Lucas S."/>
            <person name="Mishler D.B."/>
            <person name="Reski R."/>
            <person name="Grigoriev I."/>
            <person name="Quatrano R.S."/>
            <person name="Boore J.L."/>
        </authorList>
    </citation>
    <scope>NUCLEOTIDE SEQUENCE [LARGE SCALE GENOMIC DNA]</scope>
    <source>
        <strain evidence="6 7">cv. Gransden 2004</strain>
    </source>
</reference>
<dbReference type="EnsemblPlants" id="Pp3c17_13520V3.5">
    <property type="protein sequence ID" value="Pp3c17_13520V3.5"/>
    <property type="gene ID" value="Pp3c17_13520"/>
</dbReference>
<reference evidence="6 7" key="2">
    <citation type="journal article" date="2018" name="Plant J.">
        <title>The Physcomitrella patens chromosome-scale assembly reveals moss genome structure and evolution.</title>
        <authorList>
            <person name="Lang D."/>
            <person name="Ullrich K.K."/>
            <person name="Murat F."/>
            <person name="Fuchs J."/>
            <person name="Jenkins J."/>
            <person name="Haas F.B."/>
            <person name="Piednoel M."/>
            <person name="Gundlach H."/>
            <person name="Van Bel M."/>
            <person name="Meyberg R."/>
            <person name="Vives C."/>
            <person name="Morata J."/>
            <person name="Symeonidi A."/>
            <person name="Hiss M."/>
            <person name="Muchero W."/>
            <person name="Kamisugi Y."/>
            <person name="Saleh O."/>
            <person name="Blanc G."/>
            <person name="Decker E.L."/>
            <person name="van Gessel N."/>
            <person name="Grimwood J."/>
            <person name="Hayes R.D."/>
            <person name="Graham S.W."/>
            <person name="Gunter L.E."/>
            <person name="McDaniel S.F."/>
            <person name="Hoernstein S.N.W."/>
            <person name="Larsson A."/>
            <person name="Li F.W."/>
            <person name="Perroud P.F."/>
            <person name="Phillips J."/>
            <person name="Ranjan P."/>
            <person name="Rokshar D.S."/>
            <person name="Rothfels C.J."/>
            <person name="Schneider L."/>
            <person name="Shu S."/>
            <person name="Stevenson D.W."/>
            <person name="Thummler F."/>
            <person name="Tillich M."/>
            <person name="Villarreal Aguilar J.C."/>
            <person name="Widiez T."/>
            <person name="Wong G.K."/>
            <person name="Wymore A."/>
            <person name="Zhang Y."/>
            <person name="Zimmer A.D."/>
            <person name="Quatrano R.S."/>
            <person name="Mayer K.F.X."/>
            <person name="Goodstein D."/>
            <person name="Casacuberta J.M."/>
            <person name="Vandepoele K."/>
            <person name="Reski R."/>
            <person name="Cuming A.C."/>
            <person name="Tuskan G.A."/>
            <person name="Maumus F."/>
            <person name="Salse J."/>
            <person name="Schmutz J."/>
            <person name="Rensing S.A."/>
        </authorList>
    </citation>
    <scope>NUCLEOTIDE SEQUENCE [LARGE SCALE GENOMIC DNA]</scope>
    <source>
        <strain evidence="6 7">cv. Gransden 2004</strain>
    </source>
</reference>
<dbReference type="Gene3D" id="1.25.40.10">
    <property type="entry name" value="Tetratricopeptide repeat domain"/>
    <property type="match status" value="9"/>
</dbReference>
<name>A0A7I4F7H8_PHYPA</name>
<dbReference type="Proteomes" id="UP000006727">
    <property type="component" value="Chromosome 17"/>
</dbReference>
<feature type="region of interest" description="Disordered" evidence="4">
    <location>
        <begin position="61"/>
        <end position="126"/>
    </location>
</feature>
<accession>A0A7I4F7H8</accession>
<evidence type="ECO:0000313" key="7">
    <source>
        <dbReference type="Proteomes" id="UP000006727"/>
    </source>
</evidence>
<feature type="compositionally biased region" description="Basic and acidic residues" evidence="4">
    <location>
        <begin position="110"/>
        <end position="126"/>
    </location>
</feature>
<evidence type="ECO:0000256" key="3">
    <source>
        <dbReference type="PROSITE-ProRule" id="PRU00708"/>
    </source>
</evidence>
<feature type="repeat" description="PPR" evidence="3">
    <location>
        <begin position="991"/>
        <end position="1025"/>
    </location>
</feature>
<feature type="compositionally biased region" description="Low complexity" evidence="4">
    <location>
        <begin position="7"/>
        <end position="28"/>
    </location>
</feature>
<dbReference type="InterPro" id="IPR011990">
    <property type="entry name" value="TPR-like_helical_dom_sf"/>
</dbReference>
<dbReference type="SUPFAM" id="SSF48452">
    <property type="entry name" value="TPR-like"/>
    <property type="match status" value="3"/>
</dbReference>
<feature type="repeat" description="PPR" evidence="3">
    <location>
        <begin position="369"/>
        <end position="403"/>
    </location>
</feature>
<dbReference type="PROSITE" id="PS51375">
    <property type="entry name" value="PPR"/>
    <property type="match status" value="16"/>
</dbReference>
<keyword evidence="7" id="KW-1185">Reference proteome</keyword>
<feature type="region of interest" description="Disordered" evidence="4">
    <location>
        <begin position="1"/>
        <end position="29"/>
    </location>
</feature>
<feature type="repeat" description="PPR" evidence="3">
    <location>
        <begin position="474"/>
        <end position="508"/>
    </location>
</feature>
<feature type="repeat" description="PPR" evidence="3">
    <location>
        <begin position="921"/>
        <end position="955"/>
    </location>
</feature>
<protein>
    <recommendedName>
        <fullName evidence="5">PROP1-like PPR domain-containing protein</fullName>
    </recommendedName>
</protein>
<sequence length="1160" mass="131060">MASITASPLGFSGASWSSSTATSSLRSDASFHERVDLRHSCWRTWPARSAGYRAVVSSENRVVSSASTESEKKHSEEGEVLRHVGSEQWRRVARGSRSGEPRSAAPKDVNLNERSSKHADTSVEFGSKRPETAINWREAWKFADGDSQNHWRMRRGERPPLSDDGARRVIKERESYERALRKSGVPAENMPRKWISRTPEQMKQYLSDNKWQWRWKRRYTRPVEAAIAAVRQTSSLPPEDVDMRQVMKPFVKDLGFRDMCIVLKEQRGWRQAREFFEWMKLQIPYSPSVIAYTTLLGIYGQAGGCMLEAYARWERYDTLLEFYEAMRQRGLVPSAHVYRTMIVTLYKAERHSDALMLWEDLLVEKLEPNFVLYAIIIHILNKEGRTEDAVHTFKDMRAAGHLPDELLYNTIICALGKLGRYQESEALYLDMKKQGIVPSKFTYTIMINVWSKAGRFASAAETLAEMQRSGCIADEVVYCSIINMYGKAGLYEEAEKIFKEMDTLGLLSHEKSYTSMAKVRAEAGRHAEALKLFDVMAEKGLLTTRMTWNTLLHCFVRIGDVEQATKVYNDMVEAGSANVVTYGNMINLYSKFQMVEDAENLLAEMRESGVKPDEYIYGSFVKLYCNSDMIDKATMVVQEMKDDGLVPDQIIKTNLMQAYGRVGRYDEAEELFWSLQDPGAVAVSSVLSIQESVCNEREMFPLGQALQSPIDTQILNQLLIKRAEAGELREAELLLDKLVEAGGCIVDTAAVLMINLYGRRGLFQKAKSLFNSLQKKDHPPSLYVYNTMIKLCAVCKELEEAIFVFDRMEENGRMFDAVTVSILVHAYTKEGRFKDAAGLMKRAKKVGVAMDTVAYNTSLKANLKSGNLKGALEVYGEMQEADIEPSAKTYTILISLFSKLGDLGRAVQAFEVLNSSEVGADEIAYSQMIHCYGCAGRPKEAADLFQEMETKGFKPNEVIYNNLLDAFARAGLFAEARLLLSDMRRKGCPPSSVTYLLLMSAYGSKGKPADAESLLHLMQDRGLYPDCRHYNEVIRAYGNVGKLSDACRIFYELKTVGIGLELGCFRTLVKIHLDHGQFEQGWQIYKDLSQSFTVDQNLYGIAVELCIGAGRRTEADQLKVELKGKGFSYRDKPPFPRPVPSIWKRSDHLAPVTDTGSLSN</sequence>
<feature type="repeat" description="PPR" evidence="3">
    <location>
        <begin position="578"/>
        <end position="612"/>
    </location>
</feature>
<feature type="repeat" description="PPR" evidence="3">
    <location>
        <begin position="851"/>
        <end position="885"/>
    </location>
</feature>
<proteinExistence type="inferred from homology"/>
<feature type="repeat" description="PPR" evidence="3">
    <location>
        <begin position="613"/>
        <end position="647"/>
    </location>
</feature>
<dbReference type="PANTHER" id="PTHR47447">
    <property type="entry name" value="OS03G0856100 PROTEIN"/>
    <property type="match status" value="1"/>
</dbReference>
<feature type="repeat" description="PPR" evidence="3">
    <location>
        <begin position="404"/>
        <end position="438"/>
    </location>
</feature>
<keyword evidence="2" id="KW-0677">Repeat</keyword>
<feature type="repeat" description="PPR" evidence="3">
    <location>
        <begin position="816"/>
        <end position="850"/>
    </location>
</feature>
<dbReference type="InterPro" id="IPR002885">
    <property type="entry name" value="PPR_rpt"/>
</dbReference>
<dbReference type="AlphaFoldDB" id="A0A7I4F7H8"/>
<dbReference type="NCBIfam" id="TIGR00756">
    <property type="entry name" value="PPR"/>
    <property type="match status" value="14"/>
</dbReference>
<dbReference type="PANTHER" id="PTHR47447:SF28">
    <property type="entry name" value="PENTACOTRIPEPTIDE-REPEAT REGION OF PRORP DOMAIN-CONTAINING PROTEIN"/>
    <property type="match status" value="1"/>
</dbReference>
<evidence type="ECO:0000256" key="4">
    <source>
        <dbReference type="SAM" id="MobiDB-lite"/>
    </source>
</evidence>
<evidence type="ECO:0000256" key="1">
    <source>
        <dbReference type="ARBA" id="ARBA00007626"/>
    </source>
</evidence>